<dbReference type="InterPro" id="IPR005565">
    <property type="entry name" value="Hemolysn_activator_HlyB_C"/>
</dbReference>
<feature type="domain" description="Polypeptide-transport-associated ShlB-type" evidence="7">
    <location>
        <begin position="85"/>
        <end position="157"/>
    </location>
</feature>
<feature type="domain" description="Haemolysin activator HlyB C-terminal" evidence="6">
    <location>
        <begin position="220"/>
        <end position="518"/>
    </location>
</feature>
<dbReference type="PANTHER" id="PTHR34597">
    <property type="entry name" value="SLR1661 PROTEIN"/>
    <property type="match status" value="1"/>
</dbReference>
<dbReference type="KEGG" id="glj:GKIL_3703"/>
<dbReference type="STRING" id="1183438.GKIL_3703"/>
<dbReference type="RefSeq" id="WP_023175265.1">
    <property type="nucleotide sequence ID" value="NC_022600.1"/>
</dbReference>
<gene>
    <name evidence="8" type="primary">fhaC</name>
    <name evidence="8" type="ORF">GKIL_3703</name>
</gene>
<dbReference type="AlphaFoldDB" id="U5QQQ3"/>
<evidence type="ECO:0000313" key="9">
    <source>
        <dbReference type="Proteomes" id="UP000017396"/>
    </source>
</evidence>
<keyword evidence="9" id="KW-1185">Reference proteome</keyword>
<dbReference type="HOGENOM" id="CLU_021521_0_0_3"/>
<dbReference type="InterPro" id="IPR051544">
    <property type="entry name" value="TPS_OM_transporter"/>
</dbReference>
<dbReference type="Pfam" id="PF03865">
    <property type="entry name" value="ShlB"/>
    <property type="match status" value="1"/>
</dbReference>
<dbReference type="GO" id="GO:0098046">
    <property type="term" value="C:type V protein secretion system complex"/>
    <property type="evidence" value="ECO:0007669"/>
    <property type="project" value="TreeGrafter"/>
</dbReference>
<dbReference type="GO" id="GO:0008320">
    <property type="term" value="F:protein transmembrane transporter activity"/>
    <property type="evidence" value="ECO:0007669"/>
    <property type="project" value="TreeGrafter"/>
</dbReference>
<sequence length="577" mass="62122">MPTIRLLLFVLPGLLFQAPALLAQALPQQPLPGTPATTPPANPNQDRFPQPQPAPLAPLPPEPATPLPLPTPAPAPAAGNQTVAVGRVEVTGSTILSAEQIAVITRPVEGQTLTREQILSSVVIPLTSLYIDRGYLTSRAELASVEDGAVRVRILEGTISRIEVEGTQRLNTSYVRDRVALAVSKPLNTSRLEDQLRLLRTDPLLANVEATLRRGEASDQSVLIVRVSEAPALATSLSFDNYSPPAVGSERGIASLAYRNLTGIGDTLAFGYSVSTGAANIYDVNYRVPLNPMDGTLALRFAATNTKITEPPFNTVGIAGTSELAEISYRQPLFRSFSEEFALSLGFTYQSGQTVIFSNLPTPFGIGPDANGVSRTSVFKFGQDYLSRDEVGAWLVRSQFSFGTGIFGATINGDSIPDSRFVSWLGQFSRLQLLGSGNALIFQGDLQLSFDPLLAAQQYILGGVQSVRGYRQNARQGDNGFRLSVEGRFPVVRNDAGQPVFQLAPFVEGGGVWNAGGNPNLLPDKRFLITAGLGFLWQALPGLNLRVDYGIPFVFLPDRGSNLQDNGFYFSLSYQPQ</sequence>
<dbReference type="EMBL" id="CP003587">
    <property type="protein sequence ID" value="AGY59949.1"/>
    <property type="molecule type" value="Genomic_DNA"/>
</dbReference>
<evidence type="ECO:0000256" key="5">
    <source>
        <dbReference type="SAM" id="SignalP"/>
    </source>
</evidence>
<feature type="compositionally biased region" description="Pro residues" evidence="4">
    <location>
        <begin position="50"/>
        <end position="75"/>
    </location>
</feature>
<evidence type="ECO:0000313" key="8">
    <source>
        <dbReference type="EMBL" id="AGY59949.1"/>
    </source>
</evidence>
<dbReference type="Gene3D" id="3.10.20.310">
    <property type="entry name" value="membrane protein fhac"/>
    <property type="match status" value="1"/>
</dbReference>
<feature type="compositionally biased region" description="Pro residues" evidence="4">
    <location>
        <begin position="29"/>
        <end position="42"/>
    </location>
</feature>
<keyword evidence="5" id="KW-0732">Signal</keyword>
<reference evidence="8 9" key="1">
    <citation type="journal article" date="2013" name="PLoS ONE">
        <title>Cultivation and Complete Genome Sequencing of Gloeobacter kilaueensis sp. nov., from a Lava Cave in Kilauea Caldera, Hawai'i.</title>
        <authorList>
            <person name="Saw J.H."/>
            <person name="Schatz M."/>
            <person name="Brown M.V."/>
            <person name="Kunkel D.D."/>
            <person name="Foster J.S."/>
            <person name="Shick H."/>
            <person name="Christensen S."/>
            <person name="Hou S."/>
            <person name="Wan X."/>
            <person name="Donachie S.P."/>
        </authorList>
    </citation>
    <scope>NUCLEOTIDE SEQUENCE [LARGE SCALE GENOMIC DNA]</scope>
    <source>
        <strain evidence="9">JS</strain>
    </source>
</reference>
<dbReference type="Pfam" id="PF08479">
    <property type="entry name" value="POTRA_2"/>
    <property type="match status" value="1"/>
</dbReference>
<keyword evidence="1" id="KW-1134">Transmembrane beta strand</keyword>
<protein>
    <submittedName>
        <fullName evidence="8">Bifunctional uroporphyrinogen-III synthetase/uroporphyrin-III C-methyltransferase</fullName>
    </submittedName>
</protein>
<dbReference type="GO" id="GO:0008168">
    <property type="term" value="F:methyltransferase activity"/>
    <property type="evidence" value="ECO:0007669"/>
    <property type="project" value="UniProtKB-KW"/>
</dbReference>
<evidence type="ECO:0000256" key="2">
    <source>
        <dbReference type="ARBA" id="ARBA00022692"/>
    </source>
</evidence>
<evidence type="ECO:0000256" key="4">
    <source>
        <dbReference type="SAM" id="MobiDB-lite"/>
    </source>
</evidence>
<evidence type="ECO:0000256" key="1">
    <source>
        <dbReference type="ARBA" id="ARBA00022452"/>
    </source>
</evidence>
<proteinExistence type="predicted"/>
<dbReference type="OrthoDB" id="596066at2"/>
<evidence type="ECO:0000259" key="6">
    <source>
        <dbReference type="Pfam" id="PF03865"/>
    </source>
</evidence>
<feature type="region of interest" description="Disordered" evidence="4">
    <location>
        <begin position="29"/>
        <end position="78"/>
    </location>
</feature>
<name>U5QQQ3_GLOK1</name>
<dbReference type="PATRIC" id="fig|1183438.3.peg.3639"/>
<dbReference type="Proteomes" id="UP000017396">
    <property type="component" value="Chromosome"/>
</dbReference>
<dbReference type="eggNOG" id="COG2831">
    <property type="taxonomic scope" value="Bacteria"/>
</dbReference>
<feature type="signal peptide" evidence="5">
    <location>
        <begin position="1"/>
        <end position="23"/>
    </location>
</feature>
<keyword evidence="8" id="KW-0489">Methyltransferase</keyword>
<dbReference type="Gene3D" id="2.40.160.50">
    <property type="entry name" value="membrane protein fhac: a member of the omp85/tpsb transporter family"/>
    <property type="match status" value="1"/>
</dbReference>
<evidence type="ECO:0000256" key="3">
    <source>
        <dbReference type="ARBA" id="ARBA00023237"/>
    </source>
</evidence>
<organism evidence="8 9">
    <name type="scientific">Gloeobacter kilaueensis (strain ATCC BAA-2537 / CCAP 1431/1 / ULC 316 / JS1)</name>
    <dbReference type="NCBI Taxonomy" id="1183438"/>
    <lineage>
        <taxon>Bacteria</taxon>
        <taxon>Bacillati</taxon>
        <taxon>Cyanobacteriota</taxon>
        <taxon>Cyanophyceae</taxon>
        <taxon>Gloeobacterales</taxon>
        <taxon>Gloeobacteraceae</taxon>
        <taxon>Gloeobacter</taxon>
    </lineage>
</organism>
<keyword evidence="2" id="KW-0812">Transmembrane</keyword>
<dbReference type="GO" id="GO:0032259">
    <property type="term" value="P:methylation"/>
    <property type="evidence" value="ECO:0007669"/>
    <property type="project" value="UniProtKB-KW"/>
</dbReference>
<evidence type="ECO:0000259" key="7">
    <source>
        <dbReference type="Pfam" id="PF08479"/>
    </source>
</evidence>
<feature type="chain" id="PRO_5004664154" evidence="5">
    <location>
        <begin position="24"/>
        <end position="577"/>
    </location>
</feature>
<keyword evidence="8" id="KW-0808">Transferase</keyword>
<dbReference type="PANTHER" id="PTHR34597:SF3">
    <property type="entry name" value="OUTER MEMBRANE TRANSPORTER CDIB"/>
    <property type="match status" value="1"/>
</dbReference>
<dbReference type="InterPro" id="IPR013686">
    <property type="entry name" value="Polypept-transport_assoc_ShlB"/>
</dbReference>
<keyword evidence="1" id="KW-0472">Membrane</keyword>
<keyword evidence="3" id="KW-0998">Cell outer membrane</keyword>
<accession>U5QQQ3</accession>
<dbReference type="GO" id="GO:0046819">
    <property type="term" value="P:protein secretion by the type V secretion system"/>
    <property type="evidence" value="ECO:0007669"/>
    <property type="project" value="TreeGrafter"/>
</dbReference>